<reference evidence="1" key="1">
    <citation type="journal article" date="2014" name="Int. J. Syst. Evol. Microbiol.">
        <title>Complete genome sequence of Corynebacterium casei LMG S-19264T (=DSM 44701T), isolated from a smear-ripened cheese.</title>
        <authorList>
            <consortium name="US DOE Joint Genome Institute (JGI-PGF)"/>
            <person name="Walter F."/>
            <person name="Albersmeier A."/>
            <person name="Kalinowski J."/>
            <person name="Ruckert C."/>
        </authorList>
    </citation>
    <scope>NUCLEOTIDE SEQUENCE</scope>
    <source>
        <strain evidence="1">JCM 4637</strain>
    </source>
</reference>
<gene>
    <name evidence="1" type="ORF">GCM10010334_48580</name>
</gene>
<organism evidence="1 2">
    <name type="scientific">Streptomyces finlayi</name>
    <dbReference type="NCBI Taxonomy" id="67296"/>
    <lineage>
        <taxon>Bacteria</taxon>
        <taxon>Bacillati</taxon>
        <taxon>Actinomycetota</taxon>
        <taxon>Actinomycetes</taxon>
        <taxon>Kitasatosporales</taxon>
        <taxon>Streptomycetaceae</taxon>
        <taxon>Streptomyces</taxon>
    </lineage>
</organism>
<accession>A0A918X0Y2</accession>
<dbReference type="AlphaFoldDB" id="A0A918X0Y2"/>
<protein>
    <submittedName>
        <fullName evidence="1">Uncharacterized protein</fullName>
    </submittedName>
</protein>
<name>A0A918X0Y2_9ACTN</name>
<dbReference type="RefSeq" id="WP_229898169.1">
    <property type="nucleotide sequence ID" value="NZ_BMVC01000010.1"/>
</dbReference>
<dbReference type="Proteomes" id="UP000638353">
    <property type="component" value="Unassembled WGS sequence"/>
</dbReference>
<evidence type="ECO:0000313" key="1">
    <source>
        <dbReference type="EMBL" id="GHD02244.1"/>
    </source>
</evidence>
<sequence length="111" mass="12004">MTRSDLHPLRRLCKAHARAPFPPQLRGAEIEGEDLVELDAYIAGCVPTLLSDPPATHQHTIRLACLAAVEKVLPSVEDEAGAVEYCTRLRDMIALAVEIAGAPEEGARHSL</sequence>
<comment type="caution">
    <text evidence="1">The sequence shown here is derived from an EMBL/GenBank/DDBJ whole genome shotgun (WGS) entry which is preliminary data.</text>
</comment>
<dbReference type="EMBL" id="BMVC01000010">
    <property type="protein sequence ID" value="GHD02244.1"/>
    <property type="molecule type" value="Genomic_DNA"/>
</dbReference>
<evidence type="ECO:0000313" key="2">
    <source>
        <dbReference type="Proteomes" id="UP000638353"/>
    </source>
</evidence>
<reference evidence="1" key="2">
    <citation type="submission" date="2020-09" db="EMBL/GenBank/DDBJ databases">
        <authorList>
            <person name="Sun Q."/>
            <person name="Ohkuma M."/>
        </authorList>
    </citation>
    <scope>NUCLEOTIDE SEQUENCE</scope>
    <source>
        <strain evidence="1">JCM 4637</strain>
    </source>
</reference>
<proteinExistence type="predicted"/>